<reference evidence="1" key="1">
    <citation type="submission" date="2014-09" db="EMBL/GenBank/DDBJ databases">
        <authorList>
            <person name="Magalhaes I.L.F."/>
            <person name="Oliveira U."/>
            <person name="Santos F.R."/>
            <person name="Vidigal T.H.D.A."/>
            <person name="Brescovit A.D."/>
            <person name="Santos A.J."/>
        </authorList>
    </citation>
    <scope>NUCLEOTIDE SEQUENCE</scope>
    <source>
        <tissue evidence="1">Shoot tissue taken approximately 20 cm above the soil surface</tissue>
    </source>
</reference>
<sequence length="40" mass="4784">MWSHICPCLHREFEKPQAMTSLRKDIHCILHPFLALSHQQ</sequence>
<dbReference type="EMBL" id="GBRH01217111">
    <property type="protein sequence ID" value="JAD80784.1"/>
    <property type="molecule type" value="Transcribed_RNA"/>
</dbReference>
<protein>
    <submittedName>
        <fullName evidence="1">Pco084078</fullName>
    </submittedName>
</protein>
<dbReference type="AlphaFoldDB" id="A0A0A9CWS8"/>
<organism evidence="1">
    <name type="scientific">Arundo donax</name>
    <name type="common">Giant reed</name>
    <name type="synonym">Donax arundinaceus</name>
    <dbReference type="NCBI Taxonomy" id="35708"/>
    <lineage>
        <taxon>Eukaryota</taxon>
        <taxon>Viridiplantae</taxon>
        <taxon>Streptophyta</taxon>
        <taxon>Embryophyta</taxon>
        <taxon>Tracheophyta</taxon>
        <taxon>Spermatophyta</taxon>
        <taxon>Magnoliopsida</taxon>
        <taxon>Liliopsida</taxon>
        <taxon>Poales</taxon>
        <taxon>Poaceae</taxon>
        <taxon>PACMAD clade</taxon>
        <taxon>Arundinoideae</taxon>
        <taxon>Arundineae</taxon>
        <taxon>Arundo</taxon>
    </lineage>
</organism>
<name>A0A0A9CWS8_ARUDO</name>
<evidence type="ECO:0000313" key="1">
    <source>
        <dbReference type="EMBL" id="JAD80784.1"/>
    </source>
</evidence>
<reference evidence="1" key="2">
    <citation type="journal article" date="2015" name="Data Brief">
        <title>Shoot transcriptome of the giant reed, Arundo donax.</title>
        <authorList>
            <person name="Barrero R.A."/>
            <person name="Guerrero F.D."/>
            <person name="Moolhuijzen P."/>
            <person name="Goolsby J.A."/>
            <person name="Tidwell J."/>
            <person name="Bellgard S.E."/>
            <person name="Bellgard M.I."/>
        </authorList>
    </citation>
    <scope>NUCLEOTIDE SEQUENCE</scope>
    <source>
        <tissue evidence="1">Shoot tissue taken approximately 20 cm above the soil surface</tissue>
    </source>
</reference>
<accession>A0A0A9CWS8</accession>
<proteinExistence type="predicted"/>